<protein>
    <submittedName>
        <fullName evidence="2">Uncharacterized protein</fullName>
    </submittedName>
</protein>
<dbReference type="Proteomes" id="UP000465221">
    <property type="component" value="Unassembled WGS sequence"/>
</dbReference>
<dbReference type="Pfam" id="PF02493">
    <property type="entry name" value="MORN"/>
    <property type="match status" value="5"/>
</dbReference>
<evidence type="ECO:0000256" key="1">
    <source>
        <dbReference type="ARBA" id="ARBA00022737"/>
    </source>
</evidence>
<organism evidence="2 3">
    <name type="scientific">Aspergillus udagawae</name>
    <dbReference type="NCBI Taxonomy" id="91492"/>
    <lineage>
        <taxon>Eukaryota</taxon>
        <taxon>Fungi</taxon>
        <taxon>Dikarya</taxon>
        <taxon>Ascomycota</taxon>
        <taxon>Pezizomycotina</taxon>
        <taxon>Eurotiomycetes</taxon>
        <taxon>Eurotiomycetidae</taxon>
        <taxon>Eurotiales</taxon>
        <taxon>Aspergillaceae</taxon>
        <taxon>Aspergillus</taxon>
        <taxon>Aspergillus subgen. Fumigati</taxon>
    </lineage>
</organism>
<sequence>MAPLPITWFYRGNTGLYTGELDSDTGKPSGTGTILYARGPLKGFRYEGNWFAGFKQGPGKLTGPEYEYEGSFRGDQPEGHGVKKYKSGNIYDGWWKAGLKEGGGTMTWPRMDWVYSGEWQNGKISGKGTWHSETRGVTYYGDNWKDDQVNGTGTARYSRGDIYKGRFVKGMKEDTNAFYTYPNGKDTYTGGFKDNLRDGTGTLVMGQFFQGEEDGALRSDGLAHREEYQPDILTLSASQNGAEQEFHHQQEALWAEIAGEYYV</sequence>
<dbReference type="Gene3D" id="2.20.110.10">
    <property type="entry name" value="Histone H3 K4-specific methyltransferase SET7/9 N-terminal domain"/>
    <property type="match status" value="2"/>
</dbReference>
<dbReference type="SUPFAM" id="SSF82185">
    <property type="entry name" value="Histone H3 K4-specific methyltransferase SET7/9 N-terminal domain"/>
    <property type="match status" value="2"/>
</dbReference>
<keyword evidence="1" id="KW-0677">Repeat</keyword>
<dbReference type="SMART" id="SM00698">
    <property type="entry name" value="MORN"/>
    <property type="match status" value="5"/>
</dbReference>
<dbReference type="PANTHER" id="PTHR43215">
    <property type="entry name" value="RADIAL SPOKE HEAD 1 HOMOLOG"/>
    <property type="match status" value="1"/>
</dbReference>
<dbReference type="GO" id="GO:0005829">
    <property type="term" value="C:cytosol"/>
    <property type="evidence" value="ECO:0007669"/>
    <property type="project" value="TreeGrafter"/>
</dbReference>
<name>A0A8H3S0P3_9EURO</name>
<evidence type="ECO:0000313" key="3">
    <source>
        <dbReference type="Proteomes" id="UP000465221"/>
    </source>
</evidence>
<dbReference type="InterPro" id="IPR003409">
    <property type="entry name" value="MORN"/>
</dbReference>
<dbReference type="AlphaFoldDB" id="A0A8H3S0P3"/>
<dbReference type="PANTHER" id="PTHR43215:SF14">
    <property type="entry name" value="RADIAL SPOKE HEAD 1 HOMOLOG"/>
    <property type="match status" value="1"/>
</dbReference>
<reference evidence="2 3" key="1">
    <citation type="submission" date="2020-01" db="EMBL/GenBank/DDBJ databases">
        <title>Draft genome sequence of Aspergillus udagawae IFM 46972.</title>
        <authorList>
            <person name="Takahashi H."/>
            <person name="Yaguchi T."/>
        </authorList>
    </citation>
    <scope>NUCLEOTIDE SEQUENCE [LARGE SCALE GENOMIC DNA]</scope>
    <source>
        <strain evidence="2 3">IFM 46972</strain>
    </source>
</reference>
<evidence type="ECO:0000313" key="2">
    <source>
        <dbReference type="EMBL" id="GFF44994.1"/>
    </source>
</evidence>
<proteinExistence type="predicted"/>
<accession>A0A8H3S0P3</accession>
<gene>
    <name evidence="2" type="ORF">IFM46972_07685</name>
</gene>
<dbReference type="EMBL" id="BLKC01000060">
    <property type="protein sequence ID" value="GFF44994.1"/>
    <property type="molecule type" value="Genomic_DNA"/>
</dbReference>
<comment type="caution">
    <text evidence="2">The sequence shown here is derived from an EMBL/GenBank/DDBJ whole genome shotgun (WGS) entry which is preliminary data.</text>
</comment>